<proteinExistence type="predicted"/>
<evidence type="ECO:0000256" key="1">
    <source>
        <dbReference type="ARBA" id="ARBA00022679"/>
    </source>
</evidence>
<organism evidence="3 4">
    <name type="scientific">Corticibacter populi</name>
    <dbReference type="NCBI Taxonomy" id="1550736"/>
    <lineage>
        <taxon>Bacteria</taxon>
        <taxon>Pseudomonadati</taxon>
        <taxon>Pseudomonadota</taxon>
        <taxon>Betaproteobacteria</taxon>
        <taxon>Burkholderiales</taxon>
        <taxon>Comamonadaceae</taxon>
        <taxon>Corticibacter</taxon>
    </lineage>
</organism>
<dbReference type="GO" id="GO:0009103">
    <property type="term" value="P:lipopolysaccharide biosynthetic process"/>
    <property type="evidence" value="ECO:0007669"/>
    <property type="project" value="TreeGrafter"/>
</dbReference>
<dbReference type="SUPFAM" id="SSF53756">
    <property type="entry name" value="UDP-Glycosyltransferase/glycogen phosphorylase"/>
    <property type="match status" value="1"/>
</dbReference>
<dbReference type="PANTHER" id="PTHR46401">
    <property type="entry name" value="GLYCOSYLTRANSFERASE WBBK-RELATED"/>
    <property type="match status" value="1"/>
</dbReference>
<dbReference type="AlphaFoldDB" id="A0A3M6QKA9"/>
<gene>
    <name evidence="3" type="ORF">D8I35_16800</name>
</gene>
<sequence length="370" mass="41360">MRVGIDYRAATVAPYSGIGRQVRALEQALTELVGPSQLLRLSELPLDDPRRAGMLCPPWASPMAGLQRPQVRWRFERRFLPAALAAQHVGLYIATVNMGLPIGPRAAGLRYALVLHDLFQLTERNHHRSLLKALAYRAIDRASIQWSVHQADRIWCPSRFTMEEAVRLFPQAEGKLRLLPNLVDPMQAQKGTAVVMPALPARYWLLIGTQEPRKNIPFFIRAWQALRQQGQELPDLVLVGAPGPLPTAMQQGEGLHWMQGLDDAQLHQLYARAECLWQPSYAEGFGLPVVEALGIGTPVAVAHGSALDEVAPPAAPRFSPYDTEQLRQCMRALARQPLKREAELQDWAARYAWPAYRARLAALLQELEPA</sequence>
<dbReference type="EMBL" id="RDQO01000006">
    <property type="protein sequence ID" value="RMX03530.1"/>
    <property type="molecule type" value="Genomic_DNA"/>
</dbReference>
<keyword evidence="1 3" id="KW-0808">Transferase</keyword>
<dbReference type="Proteomes" id="UP000278006">
    <property type="component" value="Unassembled WGS sequence"/>
</dbReference>
<dbReference type="OrthoDB" id="433681at2"/>
<evidence type="ECO:0000259" key="2">
    <source>
        <dbReference type="Pfam" id="PF13439"/>
    </source>
</evidence>
<dbReference type="PANTHER" id="PTHR46401:SF2">
    <property type="entry name" value="GLYCOSYLTRANSFERASE WBBK-RELATED"/>
    <property type="match status" value="1"/>
</dbReference>
<reference evidence="3 4" key="1">
    <citation type="submission" date="2018-10" db="EMBL/GenBank/DDBJ databases">
        <title>Draft genome of Cortibacter populi DSM10536.</title>
        <authorList>
            <person name="Bernier A.-M."/>
            <person name="Bernard K."/>
        </authorList>
    </citation>
    <scope>NUCLEOTIDE SEQUENCE [LARGE SCALE GENOMIC DNA]</scope>
    <source>
        <strain evidence="3 4">DSM 105136</strain>
    </source>
</reference>
<dbReference type="GO" id="GO:0016757">
    <property type="term" value="F:glycosyltransferase activity"/>
    <property type="evidence" value="ECO:0007669"/>
    <property type="project" value="UniProtKB-ARBA"/>
</dbReference>
<feature type="domain" description="Glycosyltransferase subfamily 4-like N-terminal" evidence="2">
    <location>
        <begin position="17"/>
        <end position="185"/>
    </location>
</feature>
<dbReference type="Pfam" id="PF13439">
    <property type="entry name" value="Glyco_transf_4"/>
    <property type="match status" value="1"/>
</dbReference>
<dbReference type="RefSeq" id="WP_122231694.1">
    <property type="nucleotide sequence ID" value="NZ_RDQO01000006.1"/>
</dbReference>
<comment type="caution">
    <text evidence="3">The sequence shown here is derived from an EMBL/GenBank/DDBJ whole genome shotgun (WGS) entry which is preliminary data.</text>
</comment>
<name>A0A3M6QKA9_9BURK</name>
<dbReference type="InterPro" id="IPR028098">
    <property type="entry name" value="Glyco_trans_4-like_N"/>
</dbReference>
<dbReference type="CDD" id="cd03809">
    <property type="entry name" value="GT4_MtfB-like"/>
    <property type="match status" value="1"/>
</dbReference>
<dbReference type="Gene3D" id="3.40.50.2000">
    <property type="entry name" value="Glycogen Phosphorylase B"/>
    <property type="match status" value="2"/>
</dbReference>
<keyword evidence="4" id="KW-1185">Reference proteome</keyword>
<accession>A0A3M6QKA9</accession>
<protein>
    <submittedName>
        <fullName evidence="3">Glycosyltransferase family 1 protein</fullName>
    </submittedName>
</protein>
<dbReference type="Pfam" id="PF13692">
    <property type="entry name" value="Glyco_trans_1_4"/>
    <property type="match status" value="1"/>
</dbReference>
<evidence type="ECO:0000313" key="3">
    <source>
        <dbReference type="EMBL" id="RMX03530.1"/>
    </source>
</evidence>
<evidence type="ECO:0000313" key="4">
    <source>
        <dbReference type="Proteomes" id="UP000278006"/>
    </source>
</evidence>